<comment type="caution">
    <text evidence="1">The sequence shown here is derived from an EMBL/GenBank/DDBJ whole genome shotgun (WGS) entry which is preliminary data.</text>
</comment>
<dbReference type="OrthoDB" id="9813892at2"/>
<keyword evidence="2" id="KW-1185">Reference proteome</keyword>
<organism evidence="1 2">
    <name type="scientific">Variovorax gossypii</name>
    <dbReference type="NCBI Taxonomy" id="1679495"/>
    <lineage>
        <taxon>Bacteria</taxon>
        <taxon>Pseudomonadati</taxon>
        <taxon>Pseudomonadota</taxon>
        <taxon>Betaproteobacteria</taxon>
        <taxon>Burkholderiales</taxon>
        <taxon>Comamonadaceae</taxon>
        <taxon>Variovorax</taxon>
    </lineage>
</organism>
<name>A0A3S0GYW3_9BURK</name>
<accession>A0A3S0GYW3</accession>
<dbReference type="AlphaFoldDB" id="A0A3S0GYW3"/>
<protein>
    <recommendedName>
        <fullName evidence="3">Glycosyl hydrolase</fullName>
    </recommendedName>
</protein>
<dbReference type="RefSeq" id="WP_126470773.1">
    <property type="nucleotide sequence ID" value="NZ_RXOE01000002.1"/>
</dbReference>
<dbReference type="Proteomes" id="UP000267418">
    <property type="component" value="Unassembled WGS sequence"/>
</dbReference>
<dbReference type="EMBL" id="RXOE01000002">
    <property type="protein sequence ID" value="RTQ35524.1"/>
    <property type="molecule type" value="Genomic_DNA"/>
</dbReference>
<evidence type="ECO:0008006" key="3">
    <source>
        <dbReference type="Google" id="ProtNLM"/>
    </source>
</evidence>
<evidence type="ECO:0000313" key="2">
    <source>
        <dbReference type="Proteomes" id="UP000267418"/>
    </source>
</evidence>
<reference evidence="1 2" key="1">
    <citation type="submission" date="2018-12" db="EMBL/GenBank/DDBJ databases">
        <title>The genome of Variovorax gossypii DSM 100435.</title>
        <authorList>
            <person name="Gao J."/>
            <person name="Sun J."/>
        </authorList>
    </citation>
    <scope>NUCLEOTIDE SEQUENCE [LARGE SCALE GENOMIC DNA]</scope>
    <source>
        <strain evidence="1 2">DSM 100435</strain>
    </source>
</reference>
<evidence type="ECO:0000313" key="1">
    <source>
        <dbReference type="EMBL" id="RTQ35524.1"/>
    </source>
</evidence>
<proteinExistence type="predicted"/>
<gene>
    <name evidence="1" type="ORF">EJP69_14275</name>
</gene>
<sequence length="319" mass="34143">MQREINQVAETTEGIVFMGLAYPAGDVGAAVGSLYRLAPGSKAGDQALHILSTNDALRVLWVSPADSLWVGSADGRVGTTASTGWAAAEGDLAYEALNGGPAWTVSTLPRDRVKGLPPNVTAMWGSADDDVHVGVHGGHLYHWNGKQWTQTRDGDGTADQTIRTIRGHAADDVYAVGAVGTLLHYDGKRWRNLPIPGTPTEGESLGGIALLPDRTVMVCASGIHGRLLHGNAAGFTEFGRYPMQLNNVAALGDRLLFAAWDGVAELFGREVRIVKDNFKTAGAFEGRGRVFFTEPAAPRMQYIVHDPAKQATPWTRSKF</sequence>